<dbReference type="Gene3D" id="3.40.605.10">
    <property type="entry name" value="Aldehyde Dehydrogenase, Chain A, domain 1"/>
    <property type="match status" value="1"/>
</dbReference>
<evidence type="ECO:0000313" key="9">
    <source>
        <dbReference type="Proteomes" id="UP000551327"/>
    </source>
</evidence>
<evidence type="ECO:0000256" key="2">
    <source>
        <dbReference type="ARBA" id="ARBA00023002"/>
    </source>
</evidence>
<dbReference type="PROSITE" id="PS00070">
    <property type="entry name" value="ALDEHYDE_DEHYDR_CYS"/>
    <property type="match status" value="1"/>
</dbReference>
<evidence type="ECO:0000259" key="7">
    <source>
        <dbReference type="Pfam" id="PF00171"/>
    </source>
</evidence>
<protein>
    <recommendedName>
        <fullName evidence="3">Aldehyde dehydrogenase</fullName>
    </recommendedName>
</protein>
<evidence type="ECO:0000256" key="4">
    <source>
        <dbReference type="PIRSR" id="PIRSR036492-1"/>
    </source>
</evidence>
<comment type="caution">
    <text evidence="8">The sequence shown here is derived from an EMBL/GenBank/DDBJ whole genome shotgun (WGS) entry which is preliminary data.</text>
</comment>
<dbReference type="EMBL" id="JACLAX010000003">
    <property type="protein sequence ID" value="MBC2668431.1"/>
    <property type="molecule type" value="Genomic_DNA"/>
</dbReference>
<dbReference type="FunFam" id="3.40.605.10:FF:000007">
    <property type="entry name" value="NAD/NADP-dependent betaine aldehyde dehydrogenase"/>
    <property type="match status" value="1"/>
</dbReference>
<dbReference type="PANTHER" id="PTHR11699">
    <property type="entry name" value="ALDEHYDE DEHYDROGENASE-RELATED"/>
    <property type="match status" value="1"/>
</dbReference>
<feature type="domain" description="Aldehyde dehydrogenase" evidence="7">
    <location>
        <begin position="40"/>
        <end position="496"/>
    </location>
</feature>
<reference evidence="8 9" key="1">
    <citation type="submission" date="2020-08" db="EMBL/GenBank/DDBJ databases">
        <title>The genome sequence of type strain Novosphingobium piscinae KCTC 42194.</title>
        <authorList>
            <person name="Liu Y."/>
        </authorList>
    </citation>
    <scope>NUCLEOTIDE SEQUENCE [LARGE SCALE GENOMIC DNA]</scope>
    <source>
        <strain evidence="8 9">KCTC 42194</strain>
    </source>
</reference>
<dbReference type="InterPro" id="IPR016162">
    <property type="entry name" value="Ald_DH_N"/>
</dbReference>
<dbReference type="PROSITE" id="PS00687">
    <property type="entry name" value="ALDEHYDE_DEHYDR_GLU"/>
    <property type="match status" value="1"/>
</dbReference>
<dbReference type="Pfam" id="PF00171">
    <property type="entry name" value="Aldedh"/>
    <property type="match status" value="1"/>
</dbReference>
<evidence type="ECO:0000256" key="3">
    <source>
        <dbReference type="PIRNR" id="PIRNR036492"/>
    </source>
</evidence>
<dbReference type="InterPro" id="IPR029510">
    <property type="entry name" value="Ald_DH_CS_GLU"/>
</dbReference>
<dbReference type="FunFam" id="3.40.309.10:FF:000012">
    <property type="entry name" value="Betaine aldehyde dehydrogenase"/>
    <property type="match status" value="1"/>
</dbReference>
<sequence>MSANITLQDAPAHAPGPEAAAFIARRHGHYIDGRWHYGDETFAVEDPADGREIARVARGRSKDVDMAVRAARRAFEQGEWPSLTPAERARRIWRLGELIDRHADELAEIEAADNGKPFNEARAGDVAFSAELCRYMAGWCTRLTGQSVPLSQDAPFHAYTVREPVGVCAQIVPWNFPFMMAIWKVAPALAAGCTIVLKPAEQTPLTALRLAELVEEAGVPAGVFNVVTGFGDEAGAPLAAHGDVDKVAFTGSTAVGRKILAAAEGNLKKVSLELGGKSPMIVLADADLDRAIPAIASGIFYNAGQTCTAGTRLYLHSSVADEVHERLVAAARTIRVGPGLDRSSTMGPLVSAEQMRKVLGYVEAGVKDGARLLCGGGRVGQAGYFVAPTILAGTTPGMSVVREEIFGPVLVTRTFEDEEALVAEANDSIYGLAASIFTRDVSAAHRLARRIRAGTVGVNTHHVIDPALPFGGFRQSGWGREMGWNAIELYTETKSIAVAL</sequence>
<dbReference type="InterPro" id="IPR016161">
    <property type="entry name" value="Ald_DH/histidinol_DH"/>
</dbReference>
<dbReference type="InterPro" id="IPR012394">
    <property type="entry name" value="Aldehyde_DH_NAD(P)"/>
</dbReference>
<evidence type="ECO:0000256" key="6">
    <source>
        <dbReference type="RuleBase" id="RU003345"/>
    </source>
</evidence>
<dbReference type="PIRSF" id="PIRSF036492">
    <property type="entry name" value="ALDH"/>
    <property type="match status" value="1"/>
</dbReference>
<proteinExistence type="inferred from homology"/>
<dbReference type="GO" id="GO:0016620">
    <property type="term" value="F:oxidoreductase activity, acting on the aldehyde or oxo group of donors, NAD or NADP as acceptor"/>
    <property type="evidence" value="ECO:0007669"/>
    <property type="project" value="InterPro"/>
</dbReference>
<dbReference type="Proteomes" id="UP000551327">
    <property type="component" value="Unassembled WGS sequence"/>
</dbReference>
<keyword evidence="9" id="KW-1185">Reference proteome</keyword>
<keyword evidence="2 3" id="KW-0560">Oxidoreductase</keyword>
<name>A0A7X1FWW1_9SPHN</name>
<evidence type="ECO:0000256" key="5">
    <source>
        <dbReference type="PROSITE-ProRule" id="PRU10007"/>
    </source>
</evidence>
<feature type="active site" evidence="4">
    <location>
        <position position="307"/>
    </location>
</feature>
<feature type="active site" evidence="4 5">
    <location>
        <position position="273"/>
    </location>
</feature>
<gene>
    <name evidence="8" type="ORF">H7F53_04650</name>
</gene>
<accession>A0A7X1FWW1</accession>
<evidence type="ECO:0000256" key="1">
    <source>
        <dbReference type="ARBA" id="ARBA00009986"/>
    </source>
</evidence>
<comment type="similarity">
    <text evidence="1 3 6">Belongs to the aldehyde dehydrogenase family.</text>
</comment>
<organism evidence="8 9">
    <name type="scientific">Novosphingobium piscinae</name>
    <dbReference type="NCBI Taxonomy" id="1507448"/>
    <lineage>
        <taxon>Bacteria</taxon>
        <taxon>Pseudomonadati</taxon>
        <taxon>Pseudomonadota</taxon>
        <taxon>Alphaproteobacteria</taxon>
        <taxon>Sphingomonadales</taxon>
        <taxon>Sphingomonadaceae</taxon>
        <taxon>Novosphingobium</taxon>
    </lineage>
</organism>
<dbReference type="SUPFAM" id="SSF53720">
    <property type="entry name" value="ALDH-like"/>
    <property type="match status" value="1"/>
</dbReference>
<dbReference type="AlphaFoldDB" id="A0A7X1FWW1"/>
<dbReference type="InterPro" id="IPR016163">
    <property type="entry name" value="Ald_DH_C"/>
</dbReference>
<dbReference type="Gene3D" id="3.40.309.10">
    <property type="entry name" value="Aldehyde Dehydrogenase, Chain A, domain 2"/>
    <property type="match status" value="1"/>
</dbReference>
<dbReference type="InterPro" id="IPR015590">
    <property type="entry name" value="Aldehyde_DH_dom"/>
</dbReference>
<evidence type="ECO:0000313" key="8">
    <source>
        <dbReference type="EMBL" id="MBC2668431.1"/>
    </source>
</evidence>
<dbReference type="GO" id="GO:0006081">
    <property type="term" value="P:aldehyde metabolic process"/>
    <property type="evidence" value="ECO:0007669"/>
    <property type="project" value="InterPro"/>
</dbReference>
<dbReference type="InterPro" id="IPR016160">
    <property type="entry name" value="Ald_DH_CS_CYS"/>
</dbReference>